<evidence type="ECO:0000313" key="2">
    <source>
        <dbReference type="EMBL" id="PTM54863.1"/>
    </source>
</evidence>
<keyword evidence="1" id="KW-1133">Transmembrane helix</keyword>
<name>A0A2T4Z281_9HYPH</name>
<organism evidence="2 3">
    <name type="scientific">Phreatobacter oligotrophus</name>
    <dbReference type="NCBI Taxonomy" id="1122261"/>
    <lineage>
        <taxon>Bacteria</taxon>
        <taxon>Pseudomonadati</taxon>
        <taxon>Pseudomonadota</taxon>
        <taxon>Alphaproteobacteria</taxon>
        <taxon>Hyphomicrobiales</taxon>
        <taxon>Phreatobacteraceae</taxon>
        <taxon>Phreatobacter</taxon>
    </lineage>
</organism>
<dbReference type="AlphaFoldDB" id="A0A2T4Z281"/>
<dbReference type="EMBL" id="PZZL01000005">
    <property type="protein sequence ID" value="PTM54863.1"/>
    <property type="molecule type" value="Genomic_DNA"/>
</dbReference>
<keyword evidence="1" id="KW-0472">Membrane</keyword>
<evidence type="ECO:0000256" key="1">
    <source>
        <dbReference type="SAM" id="Phobius"/>
    </source>
</evidence>
<protein>
    <submittedName>
        <fullName evidence="2">Uncharacterized protein</fullName>
    </submittedName>
</protein>
<dbReference type="RefSeq" id="WP_108177578.1">
    <property type="nucleotide sequence ID" value="NZ_PZZL01000005.1"/>
</dbReference>
<proteinExistence type="predicted"/>
<accession>A0A2T4Z281</accession>
<dbReference type="Proteomes" id="UP000241808">
    <property type="component" value="Unassembled WGS sequence"/>
</dbReference>
<comment type="caution">
    <text evidence="2">The sequence shown here is derived from an EMBL/GenBank/DDBJ whole genome shotgun (WGS) entry which is preliminary data.</text>
</comment>
<keyword evidence="3" id="KW-1185">Reference proteome</keyword>
<feature type="transmembrane region" description="Helical" evidence="1">
    <location>
        <begin position="32"/>
        <end position="54"/>
    </location>
</feature>
<sequence length="120" mass="12635">MSQIQPTPAPTETDAADPASEAVVARMRRISVISFLVMILGVGSVLAVIVYRLMTVPGPGTVVSGAIPAEPGRLVSAVSAENRLTVTYQAETGATIVIYDLKTLKESHRIRVGGPQVPRP</sequence>
<keyword evidence="1" id="KW-0812">Transmembrane</keyword>
<dbReference type="OrthoDB" id="7959497at2"/>
<reference evidence="2 3" key="1">
    <citation type="submission" date="2018-04" db="EMBL/GenBank/DDBJ databases">
        <title>Genomic Encyclopedia of Archaeal and Bacterial Type Strains, Phase II (KMG-II): from individual species to whole genera.</title>
        <authorList>
            <person name="Goeker M."/>
        </authorList>
    </citation>
    <scope>NUCLEOTIDE SEQUENCE [LARGE SCALE GENOMIC DNA]</scope>
    <source>
        <strain evidence="2 3">DSM 25521</strain>
    </source>
</reference>
<gene>
    <name evidence="2" type="ORF">C8P69_10512</name>
</gene>
<evidence type="ECO:0000313" key="3">
    <source>
        <dbReference type="Proteomes" id="UP000241808"/>
    </source>
</evidence>